<dbReference type="AlphaFoldDB" id="A0AA39JCA5"/>
<dbReference type="Proteomes" id="UP001175226">
    <property type="component" value="Unassembled WGS sequence"/>
</dbReference>
<keyword evidence="3" id="KW-1185">Reference proteome</keyword>
<feature type="transmembrane region" description="Helical" evidence="1">
    <location>
        <begin position="12"/>
        <end position="31"/>
    </location>
</feature>
<proteinExistence type="predicted"/>
<evidence type="ECO:0000313" key="2">
    <source>
        <dbReference type="EMBL" id="KAK0439407.1"/>
    </source>
</evidence>
<sequence length="66" mass="7389">MFYAHECTSSSLGSLVTYNLPCYVFDMLIFVMDCLKLLKKPSVFLSSLVPICTMCTTLHVCSSNQL</sequence>
<organism evidence="2 3">
    <name type="scientific">Armillaria borealis</name>
    <dbReference type="NCBI Taxonomy" id="47425"/>
    <lineage>
        <taxon>Eukaryota</taxon>
        <taxon>Fungi</taxon>
        <taxon>Dikarya</taxon>
        <taxon>Basidiomycota</taxon>
        <taxon>Agaricomycotina</taxon>
        <taxon>Agaricomycetes</taxon>
        <taxon>Agaricomycetidae</taxon>
        <taxon>Agaricales</taxon>
        <taxon>Marasmiineae</taxon>
        <taxon>Physalacriaceae</taxon>
        <taxon>Armillaria</taxon>
    </lineage>
</organism>
<evidence type="ECO:0000313" key="3">
    <source>
        <dbReference type="Proteomes" id="UP001175226"/>
    </source>
</evidence>
<keyword evidence="1" id="KW-0472">Membrane</keyword>
<evidence type="ECO:0000256" key="1">
    <source>
        <dbReference type="SAM" id="Phobius"/>
    </source>
</evidence>
<reference evidence="2" key="1">
    <citation type="submission" date="2023-06" db="EMBL/GenBank/DDBJ databases">
        <authorList>
            <consortium name="Lawrence Berkeley National Laboratory"/>
            <person name="Ahrendt S."/>
            <person name="Sahu N."/>
            <person name="Indic B."/>
            <person name="Wong-Bajracharya J."/>
            <person name="Merenyi Z."/>
            <person name="Ke H.-M."/>
            <person name="Monk M."/>
            <person name="Kocsube S."/>
            <person name="Drula E."/>
            <person name="Lipzen A."/>
            <person name="Balint B."/>
            <person name="Henrissat B."/>
            <person name="Andreopoulos B."/>
            <person name="Martin F.M."/>
            <person name="Harder C.B."/>
            <person name="Rigling D."/>
            <person name="Ford K.L."/>
            <person name="Foster G.D."/>
            <person name="Pangilinan J."/>
            <person name="Papanicolaou A."/>
            <person name="Barry K."/>
            <person name="LaButti K."/>
            <person name="Viragh M."/>
            <person name="Koriabine M."/>
            <person name="Yan M."/>
            <person name="Riley R."/>
            <person name="Champramary S."/>
            <person name="Plett K.L."/>
            <person name="Tsai I.J."/>
            <person name="Slot J."/>
            <person name="Sipos G."/>
            <person name="Plett J."/>
            <person name="Nagy L.G."/>
            <person name="Grigoriev I.V."/>
        </authorList>
    </citation>
    <scope>NUCLEOTIDE SEQUENCE</scope>
    <source>
        <strain evidence="2">FPL87.14</strain>
    </source>
</reference>
<gene>
    <name evidence="2" type="ORF">EV421DRAFT_1820929</name>
</gene>
<feature type="transmembrane region" description="Helical" evidence="1">
    <location>
        <begin position="43"/>
        <end position="60"/>
    </location>
</feature>
<name>A0AA39JCA5_9AGAR</name>
<keyword evidence="1" id="KW-0812">Transmembrane</keyword>
<protein>
    <submittedName>
        <fullName evidence="2">Uncharacterized protein</fullName>
    </submittedName>
</protein>
<dbReference type="EMBL" id="JAUEPT010000038">
    <property type="protein sequence ID" value="KAK0439407.1"/>
    <property type="molecule type" value="Genomic_DNA"/>
</dbReference>
<keyword evidence="1" id="KW-1133">Transmembrane helix</keyword>
<comment type="caution">
    <text evidence="2">The sequence shown here is derived from an EMBL/GenBank/DDBJ whole genome shotgun (WGS) entry which is preliminary data.</text>
</comment>
<accession>A0AA39JCA5</accession>